<proteinExistence type="inferred from homology"/>
<dbReference type="GO" id="GO:0004674">
    <property type="term" value="F:protein serine/threonine kinase activity"/>
    <property type="evidence" value="ECO:0007669"/>
    <property type="project" value="TreeGrafter"/>
</dbReference>
<protein>
    <submittedName>
        <fullName evidence="6">Serine/threonine-protein kinase HipA</fullName>
    </submittedName>
</protein>
<dbReference type="Pfam" id="PF07804">
    <property type="entry name" value="HipA_C"/>
    <property type="match status" value="1"/>
</dbReference>
<dbReference type="PANTHER" id="PTHR37419:SF1">
    <property type="entry name" value="SERINE_THREONINE-PROTEIN KINASE TOXIN HIPA"/>
    <property type="match status" value="1"/>
</dbReference>
<dbReference type="CDD" id="cd17808">
    <property type="entry name" value="HipA_Ec_like"/>
    <property type="match status" value="1"/>
</dbReference>
<dbReference type="PANTHER" id="PTHR37419">
    <property type="entry name" value="SERINE/THREONINE-PROTEIN KINASE TOXIN HIPA"/>
    <property type="match status" value="1"/>
</dbReference>
<feature type="domain" description="HipA-like C-terminal" evidence="4">
    <location>
        <begin position="150"/>
        <end position="391"/>
    </location>
</feature>
<reference evidence="6 7" key="1">
    <citation type="submission" date="2019-02" db="EMBL/GenBank/DDBJ databases">
        <title>Sequencing the genomes of 1000 actinobacteria strains.</title>
        <authorList>
            <person name="Klenk H.-P."/>
        </authorList>
    </citation>
    <scope>NUCLEOTIDE SEQUENCE [LARGE SCALE GENOMIC DNA]</scope>
    <source>
        <strain evidence="6 7">DSM 16932</strain>
    </source>
</reference>
<evidence type="ECO:0000313" key="7">
    <source>
        <dbReference type="Proteomes" id="UP000293852"/>
    </source>
</evidence>
<dbReference type="EMBL" id="SGWX01000001">
    <property type="protein sequence ID" value="RZS60878.1"/>
    <property type="molecule type" value="Genomic_DNA"/>
</dbReference>
<evidence type="ECO:0000259" key="5">
    <source>
        <dbReference type="Pfam" id="PF13657"/>
    </source>
</evidence>
<dbReference type="GO" id="GO:0005829">
    <property type="term" value="C:cytosol"/>
    <property type="evidence" value="ECO:0007669"/>
    <property type="project" value="TreeGrafter"/>
</dbReference>
<keyword evidence="7" id="KW-1185">Reference proteome</keyword>
<sequence length="469" mass="50650">MPVGDRLDVWLDGRHAGSLERARGGAVSFAYAAAFQELRVAPSLSVSMPRHATHHGPQVVEPWIDNLLPDSDTVRARWAARFGERRPTAFALLRHMGADCAGAVQILPEGSAPADDAGAQPLTDAQIAAHLRELRRDDSAWAFESHGGRFSLGGQQGKFALARDVDGAWTQPTGRTPSTHILKIGVGGLDHSDAAELVTMRAARALGLAVARVEAAWFEDQPAVVVERFDRLAGADGRVRRLHQEDLCQALGLWRAAKYEADGGPGVRVIADAVARAADPRDLAASRDDLARAVILNWVVAGTDAHAKNLALLHVGARTVLAPQYDLVSAALLWPPEEVWHRGRLAMRLGGEYRLRGVGTRHVARAAQDLGVEPEWLADVAAQYASAFPDAVRDVVAQHRRLIDAATARQFVDGAAARCADVLRALGQRQAASAADRPGDAVWIPAHERDGRRVEGHWRSRPGRRARSV</sequence>
<evidence type="ECO:0000256" key="3">
    <source>
        <dbReference type="ARBA" id="ARBA00022777"/>
    </source>
</evidence>
<name>A0A4Q7M312_9MICO</name>
<dbReference type="InterPro" id="IPR017508">
    <property type="entry name" value="HipA_N1"/>
</dbReference>
<dbReference type="NCBIfam" id="TIGR03071">
    <property type="entry name" value="couple_hipA"/>
    <property type="match status" value="1"/>
</dbReference>
<accession>A0A4Q7M312</accession>
<keyword evidence="2" id="KW-0808">Transferase</keyword>
<dbReference type="InterPro" id="IPR052028">
    <property type="entry name" value="HipA_Ser/Thr_kinase"/>
</dbReference>
<feature type="domain" description="HipA N-terminal subdomain 1" evidence="5">
    <location>
        <begin position="7"/>
        <end position="106"/>
    </location>
</feature>
<dbReference type="InterPro" id="IPR012893">
    <property type="entry name" value="HipA-like_C"/>
</dbReference>
<dbReference type="OrthoDB" id="3182374at2"/>
<dbReference type="Pfam" id="PF13657">
    <property type="entry name" value="Couple_hipA"/>
    <property type="match status" value="1"/>
</dbReference>
<organism evidence="6 7">
    <name type="scientific">Xylanimonas ulmi</name>
    <dbReference type="NCBI Taxonomy" id="228973"/>
    <lineage>
        <taxon>Bacteria</taxon>
        <taxon>Bacillati</taxon>
        <taxon>Actinomycetota</taxon>
        <taxon>Actinomycetes</taxon>
        <taxon>Micrococcales</taxon>
        <taxon>Promicromonosporaceae</taxon>
        <taxon>Xylanimonas</taxon>
    </lineage>
</organism>
<keyword evidence="3 6" id="KW-0418">Kinase</keyword>
<gene>
    <name evidence="6" type="ORF">EV386_1158</name>
</gene>
<dbReference type="AlphaFoldDB" id="A0A4Q7M312"/>
<evidence type="ECO:0000313" key="6">
    <source>
        <dbReference type="EMBL" id="RZS60878.1"/>
    </source>
</evidence>
<dbReference type="Proteomes" id="UP000293852">
    <property type="component" value="Unassembled WGS sequence"/>
</dbReference>
<dbReference type="RefSeq" id="WP_130413142.1">
    <property type="nucleotide sequence ID" value="NZ_SGWX01000001.1"/>
</dbReference>
<comment type="caution">
    <text evidence="6">The sequence shown here is derived from an EMBL/GenBank/DDBJ whole genome shotgun (WGS) entry which is preliminary data.</text>
</comment>
<evidence type="ECO:0000256" key="1">
    <source>
        <dbReference type="ARBA" id="ARBA00010164"/>
    </source>
</evidence>
<comment type="similarity">
    <text evidence="1">Belongs to the HipA Ser/Thr kinase family.</text>
</comment>
<evidence type="ECO:0000256" key="2">
    <source>
        <dbReference type="ARBA" id="ARBA00022679"/>
    </source>
</evidence>
<evidence type="ECO:0000259" key="4">
    <source>
        <dbReference type="Pfam" id="PF07804"/>
    </source>
</evidence>